<name>A0A5M3T5D9_LIMPL</name>
<accession>A0A5M3T5D9</accession>
<keyword evidence="3" id="KW-1185">Reference proteome</keyword>
<dbReference type="Pfam" id="PF10719">
    <property type="entry name" value="ComFB"/>
    <property type="match status" value="1"/>
</dbReference>
<dbReference type="EMBL" id="BIMW01000059">
    <property type="protein sequence ID" value="GCE93016.1"/>
    <property type="molecule type" value="Genomic_DNA"/>
</dbReference>
<sequence>MANPGFCKSWGIEIMATIKSRKYHNVMEDLVSEEVRRQLVSMSPRLTQYIKRVEVETYALNRLPPLYACSREGWLHQKRRGTEDCYEQVKIAVRQALAAVQRDLLRNSTPLVGDEEEHKTATTATHPVTKGSKDPEQYKYLRKSNSYYNR</sequence>
<evidence type="ECO:0000313" key="3">
    <source>
        <dbReference type="Proteomes" id="UP000326169"/>
    </source>
</evidence>
<reference evidence="2 3" key="1">
    <citation type="journal article" date="2019" name="J Genomics">
        <title>The Draft Genome of a Hydrogen-producing Cyanobacterium, Arthrospira platensis NIES-46.</title>
        <authorList>
            <person name="Suzuki S."/>
            <person name="Yamaguchi H."/>
            <person name="Kawachi M."/>
        </authorList>
    </citation>
    <scope>NUCLEOTIDE SEQUENCE [LARGE SCALE GENOMIC DNA]</scope>
    <source>
        <strain evidence="2 3">NIES-46</strain>
    </source>
</reference>
<evidence type="ECO:0008006" key="4">
    <source>
        <dbReference type="Google" id="ProtNLM"/>
    </source>
</evidence>
<feature type="region of interest" description="Disordered" evidence="1">
    <location>
        <begin position="109"/>
        <end position="136"/>
    </location>
</feature>
<gene>
    <name evidence="2" type="ORF">NIES46_10650</name>
</gene>
<evidence type="ECO:0000313" key="2">
    <source>
        <dbReference type="EMBL" id="GCE93016.1"/>
    </source>
</evidence>
<comment type="caution">
    <text evidence="2">The sequence shown here is derived from an EMBL/GenBank/DDBJ whole genome shotgun (WGS) entry which is preliminary data.</text>
</comment>
<organism evidence="2 3">
    <name type="scientific">Limnospira platensis NIES-46</name>
    <dbReference type="NCBI Taxonomy" id="1236695"/>
    <lineage>
        <taxon>Bacteria</taxon>
        <taxon>Bacillati</taxon>
        <taxon>Cyanobacteriota</taxon>
        <taxon>Cyanophyceae</taxon>
        <taxon>Oscillatoriophycideae</taxon>
        <taxon>Oscillatoriales</taxon>
        <taxon>Sirenicapillariaceae</taxon>
        <taxon>Limnospira</taxon>
    </lineage>
</organism>
<dbReference type="Proteomes" id="UP000326169">
    <property type="component" value="Unassembled WGS sequence"/>
</dbReference>
<evidence type="ECO:0000256" key="1">
    <source>
        <dbReference type="SAM" id="MobiDB-lite"/>
    </source>
</evidence>
<protein>
    <recommendedName>
        <fullName evidence="4">Late competence development protein ComFB</fullName>
    </recommendedName>
</protein>
<dbReference type="InterPro" id="IPR019657">
    <property type="entry name" value="ComFB"/>
</dbReference>
<proteinExistence type="predicted"/>